<comment type="caution">
    <text evidence="2">The sequence shown here is derived from an EMBL/GenBank/DDBJ whole genome shotgun (WGS) entry which is preliminary data.</text>
</comment>
<feature type="region of interest" description="Disordered" evidence="1">
    <location>
        <begin position="1"/>
        <end position="30"/>
    </location>
</feature>
<sequence>MGHKNWKAIGNKHGRRNGKQFNKNPLTQEDDQEIIKLYEENGKAQAHDDISTPSSLEVFADFATKWENKMSLKAVLNPKNSQNIELFSNC</sequence>
<keyword evidence="3" id="KW-1185">Reference proteome</keyword>
<organism evidence="2 3">
    <name type="scientific">Ambispora leptoticha</name>
    <dbReference type="NCBI Taxonomy" id="144679"/>
    <lineage>
        <taxon>Eukaryota</taxon>
        <taxon>Fungi</taxon>
        <taxon>Fungi incertae sedis</taxon>
        <taxon>Mucoromycota</taxon>
        <taxon>Glomeromycotina</taxon>
        <taxon>Glomeromycetes</taxon>
        <taxon>Archaeosporales</taxon>
        <taxon>Ambisporaceae</taxon>
        <taxon>Ambispora</taxon>
    </lineage>
</organism>
<evidence type="ECO:0000313" key="2">
    <source>
        <dbReference type="EMBL" id="CAG8461438.1"/>
    </source>
</evidence>
<accession>A0A9N8VT23</accession>
<reference evidence="2" key="1">
    <citation type="submission" date="2021-06" db="EMBL/GenBank/DDBJ databases">
        <authorList>
            <person name="Kallberg Y."/>
            <person name="Tangrot J."/>
            <person name="Rosling A."/>
        </authorList>
    </citation>
    <scope>NUCLEOTIDE SEQUENCE</scope>
    <source>
        <strain evidence="2">FL130A</strain>
    </source>
</reference>
<proteinExistence type="predicted"/>
<dbReference type="EMBL" id="CAJVPS010000177">
    <property type="protein sequence ID" value="CAG8461438.1"/>
    <property type="molecule type" value="Genomic_DNA"/>
</dbReference>
<gene>
    <name evidence="2" type="ORF">ALEPTO_LOCUS1560</name>
</gene>
<dbReference type="Proteomes" id="UP000789508">
    <property type="component" value="Unassembled WGS sequence"/>
</dbReference>
<feature type="compositionally biased region" description="Basic residues" evidence="1">
    <location>
        <begin position="1"/>
        <end position="18"/>
    </location>
</feature>
<protein>
    <submittedName>
        <fullName evidence="2">8453_t:CDS:1</fullName>
    </submittedName>
</protein>
<evidence type="ECO:0000256" key="1">
    <source>
        <dbReference type="SAM" id="MobiDB-lite"/>
    </source>
</evidence>
<evidence type="ECO:0000313" key="3">
    <source>
        <dbReference type="Proteomes" id="UP000789508"/>
    </source>
</evidence>
<dbReference type="AlphaFoldDB" id="A0A9N8VT23"/>
<name>A0A9N8VT23_9GLOM</name>